<accession>A0A6L5WK82</accession>
<protein>
    <submittedName>
        <fullName evidence="1">Ferritin-like domain-containing protein</fullName>
    </submittedName>
</protein>
<dbReference type="InterPro" id="IPR011197">
    <property type="entry name" value="UCP012318"/>
</dbReference>
<dbReference type="PANTHER" id="PTHR42782:SF4">
    <property type="entry name" value="DUF455 DOMAIN-CONTAINING PROTEIN"/>
    <property type="match status" value="1"/>
</dbReference>
<dbReference type="Pfam" id="PF04305">
    <property type="entry name" value="DUF455"/>
    <property type="match status" value="1"/>
</dbReference>
<dbReference type="PANTHER" id="PTHR42782">
    <property type="entry name" value="SI:CH73-314G15.3"/>
    <property type="match status" value="1"/>
</dbReference>
<reference evidence="1 2" key="2">
    <citation type="submission" date="2020-03" db="EMBL/GenBank/DDBJ databases">
        <title>Campylobacter portucalensis sp. nov., a new species of Campylobacter isolated from the reproductive tract of bulls.</title>
        <authorList>
            <person name="Silva M.F."/>
            <person name="Pereira G."/>
            <person name="Carneiro C."/>
            <person name="Hemphill A."/>
            <person name="Mateus L."/>
            <person name="Lopes-Da-Costa L."/>
            <person name="Silva E."/>
        </authorList>
    </citation>
    <scope>NUCLEOTIDE SEQUENCE [LARGE SCALE GENOMIC DNA]</scope>
    <source>
        <strain evidence="1 2">FMV-PI01</strain>
    </source>
</reference>
<dbReference type="PIRSF" id="PIRSF012318">
    <property type="entry name" value="UCP012318"/>
    <property type="match status" value="1"/>
</dbReference>
<reference evidence="1 2" key="1">
    <citation type="submission" date="2019-09" db="EMBL/GenBank/DDBJ databases">
        <authorList>
            <person name="Silva M."/>
            <person name="Pereira G."/>
            <person name="Lopes-Da-Costa L."/>
            <person name="Silva E."/>
        </authorList>
    </citation>
    <scope>NUCLEOTIDE SEQUENCE [LARGE SCALE GENOMIC DNA]</scope>
    <source>
        <strain evidence="1 2">FMV-PI01</strain>
    </source>
</reference>
<comment type="caution">
    <text evidence="1">The sequence shown here is derived from an EMBL/GenBank/DDBJ whole genome shotgun (WGS) entry which is preliminary data.</text>
</comment>
<dbReference type="InterPro" id="IPR009078">
    <property type="entry name" value="Ferritin-like_SF"/>
</dbReference>
<dbReference type="InterPro" id="IPR007402">
    <property type="entry name" value="DUF455"/>
</dbReference>
<organism evidence="1 2">
    <name type="scientific">Campylobacter portucalensis</name>
    <dbReference type="NCBI Taxonomy" id="2608384"/>
    <lineage>
        <taxon>Bacteria</taxon>
        <taxon>Pseudomonadati</taxon>
        <taxon>Campylobacterota</taxon>
        <taxon>Epsilonproteobacteria</taxon>
        <taxon>Campylobacterales</taxon>
        <taxon>Campylobacteraceae</taxon>
        <taxon>Campylobacter</taxon>
    </lineage>
</organism>
<gene>
    <name evidence="1" type="ORF">F1B92_06595</name>
</gene>
<evidence type="ECO:0000313" key="1">
    <source>
        <dbReference type="EMBL" id="MSN96832.1"/>
    </source>
</evidence>
<dbReference type="CDD" id="cd00657">
    <property type="entry name" value="Ferritin_like"/>
    <property type="match status" value="1"/>
</dbReference>
<keyword evidence="2" id="KW-1185">Reference proteome</keyword>
<dbReference type="EMBL" id="VWSJ01000025">
    <property type="protein sequence ID" value="MSN96832.1"/>
    <property type="molecule type" value="Genomic_DNA"/>
</dbReference>
<dbReference type="Proteomes" id="UP000476338">
    <property type="component" value="Unassembled WGS sequence"/>
</dbReference>
<dbReference type="AlphaFoldDB" id="A0A6L5WK82"/>
<evidence type="ECO:0000313" key="2">
    <source>
        <dbReference type="Proteomes" id="UP000476338"/>
    </source>
</evidence>
<sequence length="255" mass="30174">MFYKSVEEILNESNLELKFSKFKKFYSKFRAGQVEFEENFQPKPLNLPSYAKICQILPPKDLPKFKGDKKIPAFLHSILHIEYSAIDIALDDCYRFVGLPFEYYVDFLEICEDEIRHFSMIEKELLKFGFKYGDFAVHDGLFFALKNTSHSLAERMAILHKYSEANGLDANYFILKKIDNGSLKELLEQILEEEISHVKKGNKWFDYANKDLNLDFLDIVLKHYPKFKNYKRELNEVDRIRAGFSQDEILKLKNY</sequence>
<name>A0A6L5WK82_9BACT</name>
<dbReference type="SUPFAM" id="SSF47240">
    <property type="entry name" value="Ferritin-like"/>
    <property type="match status" value="1"/>
</dbReference>
<proteinExistence type="predicted"/>